<dbReference type="InterPro" id="IPR006094">
    <property type="entry name" value="Oxid_FAD_bind_N"/>
</dbReference>
<evidence type="ECO:0000313" key="8">
    <source>
        <dbReference type="Proteomes" id="UP000624325"/>
    </source>
</evidence>
<dbReference type="Gene3D" id="3.30.465.10">
    <property type="match status" value="1"/>
</dbReference>
<dbReference type="Pfam" id="PF08031">
    <property type="entry name" value="BBE"/>
    <property type="match status" value="1"/>
</dbReference>
<name>A0ABQ4BZK0_9ACTN</name>
<evidence type="ECO:0000256" key="5">
    <source>
        <dbReference type="ARBA" id="ARBA00023002"/>
    </source>
</evidence>
<dbReference type="Gene3D" id="3.40.462.20">
    <property type="match status" value="1"/>
</dbReference>
<protein>
    <submittedName>
        <fullName evidence="7">Oxidoreductase</fullName>
    </submittedName>
</protein>
<dbReference type="InterPro" id="IPR016166">
    <property type="entry name" value="FAD-bd_PCMH"/>
</dbReference>
<evidence type="ECO:0000313" key="7">
    <source>
        <dbReference type="EMBL" id="GIF55944.1"/>
    </source>
</evidence>
<dbReference type="SUPFAM" id="SSF56176">
    <property type="entry name" value="FAD-binding/transporter-associated domain-like"/>
    <property type="match status" value="1"/>
</dbReference>
<dbReference type="InterPro" id="IPR016169">
    <property type="entry name" value="FAD-bd_PCMH_sub2"/>
</dbReference>
<keyword evidence="5" id="KW-0560">Oxidoreductase</keyword>
<dbReference type="InterPro" id="IPR012951">
    <property type="entry name" value="BBE"/>
</dbReference>
<keyword evidence="3" id="KW-0285">Flavoprotein</keyword>
<dbReference type="EMBL" id="BONC01000011">
    <property type="protein sequence ID" value="GIF55944.1"/>
    <property type="molecule type" value="Genomic_DNA"/>
</dbReference>
<dbReference type="InterPro" id="IPR036318">
    <property type="entry name" value="FAD-bd_PCMH-like_sf"/>
</dbReference>
<dbReference type="Proteomes" id="UP000624325">
    <property type="component" value="Unassembled WGS sequence"/>
</dbReference>
<proteinExistence type="inferred from homology"/>
<evidence type="ECO:0000256" key="2">
    <source>
        <dbReference type="ARBA" id="ARBA00005466"/>
    </source>
</evidence>
<evidence type="ECO:0000256" key="1">
    <source>
        <dbReference type="ARBA" id="ARBA00001974"/>
    </source>
</evidence>
<comment type="similarity">
    <text evidence="2">Belongs to the oxygen-dependent FAD-linked oxidoreductase family.</text>
</comment>
<sequence length="450" mass="47630">MLHDLLSTVRGPVFFPGDAGFAEEAAVFNTTVAHEPRVIVGATEAADVQAAVDFAREQGRSVAVLNTGHGPSRSVTDEAVMITTRRMAGVRVDAERRTATVEAGVTWGQVVEEAAKVGLAPLAGSAPQVGVVGYTLGGGVGVALGRAYGYAADHVLSVDLVTADGVLRHVTPDDDPELFFALLGGKGNFGVVTALEFGLFPVNELYGGFLQFAGEHARAVLEAYRSLTAGAPDELTSSIVFLHAPDLPFVPELIRGKLSVFVRVAYHGPASDGEALIAPLRAAAPALADTVTTMPYARIATIANDPTDPGTSVEHFAMLDELTPSTVDAIVELAAGGRLTLVNLTQLGGAFARTPERPNAVRRDIAFALFALTVVPPGETLQRDVAEELTDRLTRQGSPKHPGYLSPADATVQGVRQAYDEETYERLRAAKTVWDPENMFRANFNIPPRT</sequence>
<evidence type="ECO:0000259" key="6">
    <source>
        <dbReference type="PROSITE" id="PS51387"/>
    </source>
</evidence>
<dbReference type="RefSeq" id="WP_203701747.1">
    <property type="nucleotide sequence ID" value="NZ_BAAALU010000008.1"/>
</dbReference>
<dbReference type="InterPro" id="IPR050416">
    <property type="entry name" value="FAD-linked_Oxidoreductase"/>
</dbReference>
<keyword evidence="4" id="KW-0274">FAD</keyword>
<comment type="caution">
    <text evidence="7">The sequence shown here is derived from an EMBL/GenBank/DDBJ whole genome shotgun (WGS) entry which is preliminary data.</text>
</comment>
<dbReference type="PANTHER" id="PTHR42973">
    <property type="entry name" value="BINDING OXIDOREDUCTASE, PUTATIVE (AFU_ORTHOLOGUE AFUA_1G17690)-RELATED"/>
    <property type="match status" value="1"/>
</dbReference>
<dbReference type="PANTHER" id="PTHR42973:SF39">
    <property type="entry name" value="FAD-BINDING PCMH-TYPE DOMAIN-CONTAINING PROTEIN"/>
    <property type="match status" value="1"/>
</dbReference>
<dbReference type="InterPro" id="IPR016167">
    <property type="entry name" value="FAD-bd_PCMH_sub1"/>
</dbReference>
<dbReference type="PROSITE" id="PS51387">
    <property type="entry name" value="FAD_PCMH"/>
    <property type="match status" value="1"/>
</dbReference>
<dbReference type="Gene3D" id="3.30.43.10">
    <property type="entry name" value="Uridine Diphospho-n-acetylenolpyruvylglucosamine Reductase, domain 2"/>
    <property type="match status" value="1"/>
</dbReference>
<evidence type="ECO:0000256" key="4">
    <source>
        <dbReference type="ARBA" id="ARBA00022827"/>
    </source>
</evidence>
<comment type="cofactor">
    <cofactor evidence="1">
        <name>FAD</name>
        <dbReference type="ChEBI" id="CHEBI:57692"/>
    </cofactor>
</comment>
<dbReference type="Pfam" id="PF01565">
    <property type="entry name" value="FAD_binding_4"/>
    <property type="match status" value="1"/>
</dbReference>
<gene>
    <name evidence="7" type="ORF">Air01nite_20390</name>
</gene>
<evidence type="ECO:0000256" key="3">
    <source>
        <dbReference type="ARBA" id="ARBA00022630"/>
    </source>
</evidence>
<keyword evidence="8" id="KW-1185">Reference proteome</keyword>
<feature type="domain" description="FAD-binding PCMH-type" evidence="6">
    <location>
        <begin position="32"/>
        <end position="202"/>
    </location>
</feature>
<reference evidence="7 8" key="1">
    <citation type="submission" date="2021-01" db="EMBL/GenBank/DDBJ databases">
        <title>Whole genome shotgun sequence of Asanoa iriomotensis NBRC 100142.</title>
        <authorList>
            <person name="Komaki H."/>
            <person name="Tamura T."/>
        </authorList>
    </citation>
    <scope>NUCLEOTIDE SEQUENCE [LARGE SCALE GENOMIC DNA]</scope>
    <source>
        <strain evidence="7 8">NBRC 100142</strain>
    </source>
</reference>
<organism evidence="7 8">
    <name type="scientific">Asanoa iriomotensis</name>
    <dbReference type="NCBI Taxonomy" id="234613"/>
    <lineage>
        <taxon>Bacteria</taxon>
        <taxon>Bacillati</taxon>
        <taxon>Actinomycetota</taxon>
        <taxon>Actinomycetes</taxon>
        <taxon>Micromonosporales</taxon>
        <taxon>Micromonosporaceae</taxon>
        <taxon>Asanoa</taxon>
    </lineage>
</organism>
<accession>A0ABQ4BZK0</accession>